<dbReference type="OrthoDB" id="6781668at2759"/>
<evidence type="ECO:0000313" key="3">
    <source>
        <dbReference type="Proteomes" id="UP000054549"/>
    </source>
</evidence>
<evidence type="ECO:0000313" key="2">
    <source>
        <dbReference type="EMBL" id="KIL64575.1"/>
    </source>
</evidence>
<dbReference type="InParanoid" id="A0A0C2SMY8"/>
<feature type="transmembrane region" description="Helical" evidence="1">
    <location>
        <begin position="53"/>
        <end position="74"/>
    </location>
</feature>
<name>A0A0C2SMY8_AMAMK</name>
<keyword evidence="3" id="KW-1185">Reference proteome</keyword>
<keyword evidence="1" id="KW-0472">Membrane</keyword>
<dbReference type="EMBL" id="KN818248">
    <property type="protein sequence ID" value="KIL64575.1"/>
    <property type="molecule type" value="Genomic_DNA"/>
</dbReference>
<protein>
    <submittedName>
        <fullName evidence="2">Uncharacterized protein</fullName>
    </submittedName>
</protein>
<evidence type="ECO:0000256" key="1">
    <source>
        <dbReference type="SAM" id="Phobius"/>
    </source>
</evidence>
<dbReference type="Proteomes" id="UP000054549">
    <property type="component" value="Unassembled WGS sequence"/>
</dbReference>
<reference evidence="2 3" key="1">
    <citation type="submission" date="2014-04" db="EMBL/GenBank/DDBJ databases">
        <title>Evolutionary Origins and Diversification of the Mycorrhizal Mutualists.</title>
        <authorList>
            <consortium name="DOE Joint Genome Institute"/>
            <consortium name="Mycorrhizal Genomics Consortium"/>
            <person name="Kohler A."/>
            <person name="Kuo A."/>
            <person name="Nagy L.G."/>
            <person name="Floudas D."/>
            <person name="Copeland A."/>
            <person name="Barry K.W."/>
            <person name="Cichocki N."/>
            <person name="Veneault-Fourrey C."/>
            <person name="LaButti K."/>
            <person name="Lindquist E.A."/>
            <person name="Lipzen A."/>
            <person name="Lundell T."/>
            <person name="Morin E."/>
            <person name="Murat C."/>
            <person name="Riley R."/>
            <person name="Ohm R."/>
            <person name="Sun H."/>
            <person name="Tunlid A."/>
            <person name="Henrissat B."/>
            <person name="Grigoriev I.V."/>
            <person name="Hibbett D.S."/>
            <person name="Martin F."/>
        </authorList>
    </citation>
    <scope>NUCLEOTIDE SEQUENCE [LARGE SCALE GENOMIC DNA]</scope>
    <source>
        <strain evidence="2 3">Koide BX008</strain>
    </source>
</reference>
<organism evidence="2 3">
    <name type="scientific">Amanita muscaria (strain Koide BX008)</name>
    <dbReference type="NCBI Taxonomy" id="946122"/>
    <lineage>
        <taxon>Eukaryota</taxon>
        <taxon>Fungi</taxon>
        <taxon>Dikarya</taxon>
        <taxon>Basidiomycota</taxon>
        <taxon>Agaricomycotina</taxon>
        <taxon>Agaricomycetes</taxon>
        <taxon>Agaricomycetidae</taxon>
        <taxon>Agaricales</taxon>
        <taxon>Pluteineae</taxon>
        <taxon>Amanitaceae</taxon>
        <taxon>Amanita</taxon>
    </lineage>
</organism>
<dbReference type="AlphaFoldDB" id="A0A0C2SMY8"/>
<proteinExistence type="predicted"/>
<dbReference type="STRING" id="946122.A0A0C2SMY8"/>
<keyword evidence="1" id="KW-0812">Transmembrane</keyword>
<keyword evidence="1" id="KW-1133">Transmembrane helix</keyword>
<sequence length="129" mass="14199">MVRLLHSMYGSEASHRAQRSPLSLGLELWYVVTRIIPEFATFLVGVNNNRQFVVFLTSLVIGIVLSDYLTYAYFSTVALPVDPSQISTSCPLPADLCAMTTKDTFLVSVAFWLTLQLASDSSSPSNDDS</sequence>
<dbReference type="HOGENOM" id="CLU_1948301_0_0_1"/>
<accession>A0A0C2SMY8</accession>
<gene>
    <name evidence="2" type="ORF">M378DRAFT_579109</name>
</gene>